<evidence type="ECO:0000313" key="6">
    <source>
        <dbReference type="EMBL" id="HIW72545.1"/>
    </source>
</evidence>
<dbReference type="AlphaFoldDB" id="A0A9D1QSA1"/>
<proteinExistence type="predicted"/>
<keyword evidence="3 5" id="KW-1133">Transmembrane helix</keyword>
<dbReference type="PANTHER" id="PTHR42038:SF2">
    <property type="entry name" value="TERPENE CYCLASE AUSL"/>
    <property type="match status" value="1"/>
</dbReference>
<comment type="caution">
    <text evidence="6">The sequence shown here is derived from an EMBL/GenBank/DDBJ whole genome shotgun (WGS) entry which is preliminary data.</text>
</comment>
<organism evidence="6 7">
    <name type="scientific">Candidatus Levilactobacillus faecigallinarum</name>
    <dbReference type="NCBI Taxonomy" id="2838638"/>
    <lineage>
        <taxon>Bacteria</taxon>
        <taxon>Bacillati</taxon>
        <taxon>Bacillota</taxon>
        <taxon>Bacilli</taxon>
        <taxon>Lactobacillales</taxon>
        <taxon>Lactobacillaceae</taxon>
        <taxon>Levilactobacillus</taxon>
    </lineage>
</organism>
<feature type="transmembrane region" description="Helical" evidence="5">
    <location>
        <begin position="59"/>
        <end position="80"/>
    </location>
</feature>
<evidence type="ECO:0000256" key="1">
    <source>
        <dbReference type="ARBA" id="ARBA00004141"/>
    </source>
</evidence>
<feature type="transmembrane region" description="Helical" evidence="5">
    <location>
        <begin position="6"/>
        <end position="24"/>
    </location>
</feature>
<name>A0A9D1QSA1_9LACO</name>
<dbReference type="PANTHER" id="PTHR42038">
    <property type="match status" value="1"/>
</dbReference>
<feature type="transmembrane region" description="Helical" evidence="5">
    <location>
        <begin position="167"/>
        <end position="188"/>
    </location>
</feature>
<evidence type="ECO:0000256" key="3">
    <source>
        <dbReference type="ARBA" id="ARBA00022989"/>
    </source>
</evidence>
<reference evidence="6" key="1">
    <citation type="journal article" date="2021" name="PeerJ">
        <title>Extensive microbial diversity within the chicken gut microbiome revealed by metagenomics and culture.</title>
        <authorList>
            <person name="Gilroy R."/>
            <person name="Ravi A."/>
            <person name="Getino M."/>
            <person name="Pursley I."/>
            <person name="Horton D.L."/>
            <person name="Alikhan N.F."/>
            <person name="Baker D."/>
            <person name="Gharbi K."/>
            <person name="Hall N."/>
            <person name="Watson M."/>
            <person name="Adriaenssens E.M."/>
            <person name="Foster-Nyarko E."/>
            <person name="Jarju S."/>
            <person name="Secka A."/>
            <person name="Antonio M."/>
            <person name="Oren A."/>
            <person name="Chaudhuri R.R."/>
            <person name="La Ragione R."/>
            <person name="Hildebrand F."/>
            <person name="Pallen M.J."/>
        </authorList>
    </citation>
    <scope>NUCLEOTIDE SEQUENCE</scope>
    <source>
        <strain evidence="6">CHK173-259</strain>
    </source>
</reference>
<dbReference type="GO" id="GO:0016020">
    <property type="term" value="C:membrane"/>
    <property type="evidence" value="ECO:0007669"/>
    <property type="project" value="UniProtKB-SubCell"/>
</dbReference>
<keyword evidence="2 5" id="KW-0812">Transmembrane</keyword>
<comment type="subcellular location">
    <subcellularLocation>
        <location evidence="1">Membrane</location>
        <topology evidence="1">Multi-pass membrane protein</topology>
    </subcellularLocation>
</comment>
<feature type="transmembrane region" description="Helical" evidence="5">
    <location>
        <begin position="92"/>
        <end position="116"/>
    </location>
</feature>
<protein>
    <recommendedName>
        <fullName evidence="8">Integral membrane protein</fullName>
    </recommendedName>
</protein>
<dbReference type="Proteomes" id="UP000886822">
    <property type="component" value="Unassembled WGS sequence"/>
</dbReference>
<dbReference type="Pfam" id="PF25129">
    <property type="entry name" value="Pyr4-TMTC"/>
    <property type="match status" value="1"/>
</dbReference>
<dbReference type="EMBL" id="DXGJ01000062">
    <property type="protein sequence ID" value="HIW72545.1"/>
    <property type="molecule type" value="Genomic_DNA"/>
</dbReference>
<dbReference type="GO" id="GO:0016829">
    <property type="term" value="F:lyase activity"/>
    <property type="evidence" value="ECO:0007669"/>
    <property type="project" value="InterPro"/>
</dbReference>
<accession>A0A9D1QSA1</accession>
<feature type="transmembrane region" description="Helical" evidence="5">
    <location>
        <begin position="136"/>
        <end position="155"/>
    </location>
</feature>
<feature type="transmembrane region" description="Helical" evidence="5">
    <location>
        <begin position="36"/>
        <end position="53"/>
    </location>
</feature>
<evidence type="ECO:0000256" key="5">
    <source>
        <dbReference type="SAM" id="Phobius"/>
    </source>
</evidence>
<sequence>MNFSEISPLISGMAWTITYLGLTYRGFKDKTPGMPLAALALNFAWEITFSLIYPPESSIMLVIINVIWMILDTLIVINMLKYGPATYNRQFGIGKITFYVMFLLGILFSFGIMLIGPKYFIDLPQVGHDTFNVGKVIALIQNMVMSILFLVQFYQRKKEGSSIGGQSFIIAGTKWIGTPLTVGLLAILTDPTGFMIVIVGLTFICDTWYMFTIYHELQTQGINPWKRL</sequence>
<reference evidence="6" key="2">
    <citation type="submission" date="2021-04" db="EMBL/GenBank/DDBJ databases">
        <authorList>
            <person name="Gilroy R."/>
        </authorList>
    </citation>
    <scope>NUCLEOTIDE SEQUENCE</scope>
    <source>
        <strain evidence="6">CHK173-259</strain>
    </source>
</reference>
<dbReference type="InterPro" id="IPR039020">
    <property type="entry name" value="PaxB-like"/>
</dbReference>
<feature type="transmembrane region" description="Helical" evidence="5">
    <location>
        <begin position="194"/>
        <end position="217"/>
    </location>
</feature>
<gene>
    <name evidence="6" type="ORF">H9875_07975</name>
</gene>
<evidence type="ECO:0000256" key="4">
    <source>
        <dbReference type="ARBA" id="ARBA00023136"/>
    </source>
</evidence>
<evidence type="ECO:0000313" key="7">
    <source>
        <dbReference type="Proteomes" id="UP000886822"/>
    </source>
</evidence>
<evidence type="ECO:0008006" key="8">
    <source>
        <dbReference type="Google" id="ProtNLM"/>
    </source>
</evidence>
<evidence type="ECO:0000256" key="2">
    <source>
        <dbReference type="ARBA" id="ARBA00022692"/>
    </source>
</evidence>
<keyword evidence="4 5" id="KW-0472">Membrane</keyword>